<gene>
    <name evidence="2" type="ORF">EC957_011055</name>
</gene>
<feature type="compositionally biased region" description="Gly residues" evidence="1">
    <location>
        <begin position="328"/>
        <end position="340"/>
    </location>
</feature>
<accession>A0A9P6K442</accession>
<dbReference type="Gene3D" id="3.80.10.10">
    <property type="entry name" value="Ribonuclease Inhibitor"/>
    <property type="match status" value="1"/>
</dbReference>
<keyword evidence="3" id="KW-1185">Reference proteome</keyword>
<sequence>MFRIQSSTTPSKKTKKENVDKTHSNALLSCNRILDIKELCDLICSFLPRQDDNGKLIYLSPILVCRHWHSYFISYHVEEISFIHKPSHKLTSLVKPHGHLIRQFSCGAVDKTLLTMLAEYCPFLKEVKLELGKEAYWMEYEYLERMFRILSQARFQWDSQDRDQLSQQEHGHEQGQSPGVMVARLRKVEINIDLEYLKPAMLWSLCHISHLTDLSINGRGMIGQERSSWYLENLTLSLLECCPGVERFRICYSPQRMIYHPCGYKSQFKEKVWDPRQSGRAPPLVPKDAVMRRGVVSSFGQGEDIGLGVEGESQEGSLSSAAATHMGSGSGSGTQAGAGTGLDENIESKPFILRQLELRGTCAEMDTLLHLFERCPLLEQVSLFQSWSALHSDHWHALSTHSQQTLRTIRLSAYNYNHLEIDGLNIPDLLTLFPQLEILHVVESPHQHLNLTALDSSLSKLELEQQGRPHPLRTFYVMGNFDEVVARLVDVISCPSLKCLETLKVGYLYTSSRYQVWTETPETSHQGALYDFTRPWEAVGRTLVRLDLDGLDFPDRQVTAKFFRKLEGFRSLKVLRASVRHFQDVISTSSSYGSSPSLSPSATTNDDTPPSKPAILPVVDYCFPSIQDLLIRNQHCGRTMYSRINGPTFSSEKEMLSLDQMLFLLAATPSLENLLLQFLCVDDATAAVVRSQFRGVYVDTNHQEYLSWFDE</sequence>
<evidence type="ECO:0000256" key="1">
    <source>
        <dbReference type="SAM" id="MobiDB-lite"/>
    </source>
</evidence>
<feature type="region of interest" description="Disordered" evidence="1">
    <location>
        <begin position="303"/>
        <end position="342"/>
    </location>
</feature>
<dbReference type="InterPro" id="IPR032675">
    <property type="entry name" value="LRR_dom_sf"/>
</dbReference>
<reference evidence="2" key="1">
    <citation type="journal article" date="2020" name="Fungal Divers.">
        <title>Resolving the Mortierellaceae phylogeny through synthesis of multi-gene phylogenetics and phylogenomics.</title>
        <authorList>
            <person name="Vandepol N."/>
            <person name="Liber J."/>
            <person name="Desiro A."/>
            <person name="Na H."/>
            <person name="Kennedy M."/>
            <person name="Barry K."/>
            <person name="Grigoriev I.V."/>
            <person name="Miller A.N."/>
            <person name="O'Donnell K."/>
            <person name="Stajich J.E."/>
            <person name="Bonito G."/>
        </authorList>
    </citation>
    <scope>NUCLEOTIDE SEQUENCE</scope>
    <source>
        <strain evidence="2">NRRL 2591</strain>
    </source>
</reference>
<dbReference type="Proteomes" id="UP000723463">
    <property type="component" value="Unassembled WGS sequence"/>
</dbReference>
<name>A0A9P6K442_9FUNG</name>
<proteinExistence type="predicted"/>
<dbReference type="EMBL" id="JAAAXW010000074">
    <property type="protein sequence ID" value="KAF9545301.1"/>
    <property type="molecule type" value="Genomic_DNA"/>
</dbReference>
<protein>
    <submittedName>
        <fullName evidence="2">Uncharacterized protein</fullName>
    </submittedName>
</protein>
<feature type="region of interest" description="Disordered" evidence="1">
    <location>
        <begin position="588"/>
        <end position="610"/>
    </location>
</feature>
<comment type="caution">
    <text evidence="2">The sequence shown here is derived from an EMBL/GenBank/DDBJ whole genome shotgun (WGS) entry which is preliminary data.</text>
</comment>
<organism evidence="2 3">
    <name type="scientific">Mortierella hygrophila</name>
    <dbReference type="NCBI Taxonomy" id="979708"/>
    <lineage>
        <taxon>Eukaryota</taxon>
        <taxon>Fungi</taxon>
        <taxon>Fungi incertae sedis</taxon>
        <taxon>Mucoromycota</taxon>
        <taxon>Mortierellomycotina</taxon>
        <taxon>Mortierellomycetes</taxon>
        <taxon>Mortierellales</taxon>
        <taxon>Mortierellaceae</taxon>
        <taxon>Mortierella</taxon>
    </lineage>
</organism>
<dbReference type="AlphaFoldDB" id="A0A9P6K442"/>
<evidence type="ECO:0000313" key="2">
    <source>
        <dbReference type="EMBL" id="KAF9545301.1"/>
    </source>
</evidence>
<feature type="compositionally biased region" description="Low complexity" evidence="1">
    <location>
        <begin position="588"/>
        <end position="601"/>
    </location>
</feature>
<evidence type="ECO:0000313" key="3">
    <source>
        <dbReference type="Proteomes" id="UP000723463"/>
    </source>
</evidence>